<protein>
    <submittedName>
        <fullName evidence="3">Uncharacterized protein</fullName>
    </submittedName>
</protein>
<name>A0A6A6TYT0_9PEZI</name>
<feature type="region of interest" description="Disordered" evidence="1">
    <location>
        <begin position="1"/>
        <end position="75"/>
    </location>
</feature>
<keyword evidence="2" id="KW-0812">Transmembrane</keyword>
<evidence type="ECO:0000256" key="1">
    <source>
        <dbReference type="SAM" id="MobiDB-lite"/>
    </source>
</evidence>
<accession>A0A6A6TYT0</accession>
<feature type="region of interest" description="Disordered" evidence="1">
    <location>
        <begin position="87"/>
        <end position="127"/>
    </location>
</feature>
<keyword evidence="2" id="KW-0472">Membrane</keyword>
<keyword evidence="2" id="KW-1133">Transmembrane helix</keyword>
<keyword evidence="4" id="KW-1185">Reference proteome</keyword>
<evidence type="ECO:0000313" key="3">
    <source>
        <dbReference type="EMBL" id="KAF2664143.1"/>
    </source>
</evidence>
<dbReference type="AlphaFoldDB" id="A0A6A6TYT0"/>
<proteinExistence type="predicted"/>
<evidence type="ECO:0000256" key="2">
    <source>
        <dbReference type="SAM" id="Phobius"/>
    </source>
</evidence>
<dbReference type="Proteomes" id="UP000799302">
    <property type="component" value="Unassembled WGS sequence"/>
</dbReference>
<evidence type="ECO:0000313" key="4">
    <source>
        <dbReference type="Proteomes" id="UP000799302"/>
    </source>
</evidence>
<reference evidence="3" key="1">
    <citation type="journal article" date="2020" name="Stud. Mycol.">
        <title>101 Dothideomycetes genomes: a test case for predicting lifestyles and emergence of pathogens.</title>
        <authorList>
            <person name="Haridas S."/>
            <person name="Albert R."/>
            <person name="Binder M."/>
            <person name="Bloem J."/>
            <person name="Labutti K."/>
            <person name="Salamov A."/>
            <person name="Andreopoulos B."/>
            <person name="Baker S."/>
            <person name="Barry K."/>
            <person name="Bills G."/>
            <person name="Bluhm B."/>
            <person name="Cannon C."/>
            <person name="Castanera R."/>
            <person name="Culley D."/>
            <person name="Daum C."/>
            <person name="Ezra D."/>
            <person name="Gonzalez J."/>
            <person name="Henrissat B."/>
            <person name="Kuo A."/>
            <person name="Liang C."/>
            <person name="Lipzen A."/>
            <person name="Lutzoni F."/>
            <person name="Magnuson J."/>
            <person name="Mondo S."/>
            <person name="Nolan M."/>
            <person name="Ohm R."/>
            <person name="Pangilinan J."/>
            <person name="Park H.-J."/>
            <person name="Ramirez L."/>
            <person name="Alfaro M."/>
            <person name="Sun H."/>
            <person name="Tritt A."/>
            <person name="Yoshinaga Y."/>
            <person name="Zwiers L.-H."/>
            <person name="Turgeon B."/>
            <person name="Goodwin S."/>
            <person name="Spatafora J."/>
            <person name="Crous P."/>
            <person name="Grigoriev I."/>
        </authorList>
    </citation>
    <scope>NUCLEOTIDE SEQUENCE</scope>
    <source>
        <strain evidence="3">CBS 115976</strain>
    </source>
</reference>
<dbReference type="EMBL" id="MU004243">
    <property type="protein sequence ID" value="KAF2664143.1"/>
    <property type="molecule type" value="Genomic_DNA"/>
</dbReference>
<dbReference type="OrthoDB" id="4179406at2759"/>
<feature type="compositionally biased region" description="Low complexity" evidence="1">
    <location>
        <begin position="22"/>
        <end position="34"/>
    </location>
</feature>
<organism evidence="3 4">
    <name type="scientific">Microthyrium microscopicum</name>
    <dbReference type="NCBI Taxonomy" id="703497"/>
    <lineage>
        <taxon>Eukaryota</taxon>
        <taxon>Fungi</taxon>
        <taxon>Dikarya</taxon>
        <taxon>Ascomycota</taxon>
        <taxon>Pezizomycotina</taxon>
        <taxon>Dothideomycetes</taxon>
        <taxon>Dothideomycetes incertae sedis</taxon>
        <taxon>Microthyriales</taxon>
        <taxon>Microthyriaceae</taxon>
        <taxon>Microthyrium</taxon>
    </lineage>
</organism>
<feature type="compositionally biased region" description="Polar residues" evidence="1">
    <location>
        <begin position="1"/>
        <end position="19"/>
    </location>
</feature>
<feature type="compositionally biased region" description="Polar residues" evidence="1">
    <location>
        <begin position="51"/>
        <end position="75"/>
    </location>
</feature>
<feature type="compositionally biased region" description="Low complexity" evidence="1">
    <location>
        <begin position="104"/>
        <end position="114"/>
    </location>
</feature>
<feature type="transmembrane region" description="Helical" evidence="2">
    <location>
        <begin position="160"/>
        <end position="182"/>
    </location>
</feature>
<gene>
    <name evidence="3" type="ORF">BT63DRAFT_429680</name>
</gene>
<sequence>MSTSKMRQSLTESWAQIEQPSEDSSFSDASLSESPEPEPSPRRRSARKLHSSQLTTPRRNGLRVSSRSSISPNQYYSPMMSEPIFIMPSPDATPIATRRRRHPSSSTTSTPKSRPVSRRTRKQPSQVQDSASIWNDVIFPPLLFFFKCFLDALSLLRMPISIVIALAIVSVFLTTLVPQWILSNVPGLPSLSTNMRIPSACSLPGAQHFVPFCRPSSSLPKPLSREQQIENEKLLFKKFGEIDHSAERMLEAKPVLSALSAQLLHDQMSIADTMNLIRYQSQLPSKAELVQEFTQYHQLLKQLTYQLTDYSQHVGRSVDKIISAKRFTLHSLEELKSRAGLDGMLDGVWNAILPASYSKITKDQIMDRYLRHAKEVEAVVKTLISEGTTVDLHLQTMDDHVDMMRSTISKDSATMEVRKEELFSQLWTKLGGNLKDRKFVEKNIKIGDRVDTTTRESARHVKLTLLELRRIQASMADIQTRLNEPRTREAMTVQELKEHLEFVEGGLNRLTGKREEQKTRDFEALSALQTFREKDE</sequence>